<dbReference type="EMBL" id="DQAY01000076">
    <property type="protein sequence ID" value="HCO23946.1"/>
    <property type="molecule type" value="Genomic_DNA"/>
</dbReference>
<reference evidence="3 4" key="1">
    <citation type="journal article" date="2018" name="Nat. Biotechnol.">
        <title>A standardized bacterial taxonomy based on genome phylogeny substantially revises the tree of life.</title>
        <authorList>
            <person name="Parks D.H."/>
            <person name="Chuvochina M."/>
            <person name="Waite D.W."/>
            <person name="Rinke C."/>
            <person name="Skarshewski A."/>
            <person name="Chaumeil P.A."/>
            <person name="Hugenholtz P."/>
        </authorList>
    </citation>
    <scope>NUCLEOTIDE SEQUENCE [LARGE SCALE GENOMIC DNA]</scope>
    <source>
        <strain evidence="3">UBA9375</strain>
    </source>
</reference>
<evidence type="ECO:0000259" key="2">
    <source>
        <dbReference type="Pfam" id="PF04773"/>
    </source>
</evidence>
<keyword evidence="1" id="KW-1133">Transmembrane helix</keyword>
<accession>A0A3D3R5T7</accession>
<evidence type="ECO:0000313" key="4">
    <source>
        <dbReference type="Proteomes" id="UP000263642"/>
    </source>
</evidence>
<evidence type="ECO:0000313" key="3">
    <source>
        <dbReference type="EMBL" id="HCO23946.1"/>
    </source>
</evidence>
<dbReference type="PANTHER" id="PTHR30273:SF2">
    <property type="entry name" value="PROTEIN FECR"/>
    <property type="match status" value="1"/>
</dbReference>
<evidence type="ECO:0000256" key="1">
    <source>
        <dbReference type="SAM" id="Phobius"/>
    </source>
</evidence>
<organism evidence="3 4">
    <name type="scientific">Gimesia maris</name>
    <dbReference type="NCBI Taxonomy" id="122"/>
    <lineage>
        <taxon>Bacteria</taxon>
        <taxon>Pseudomonadati</taxon>
        <taxon>Planctomycetota</taxon>
        <taxon>Planctomycetia</taxon>
        <taxon>Planctomycetales</taxon>
        <taxon>Planctomycetaceae</taxon>
        <taxon>Gimesia</taxon>
    </lineage>
</organism>
<feature type="domain" description="FecR protein" evidence="2">
    <location>
        <begin position="160"/>
        <end position="239"/>
    </location>
</feature>
<dbReference type="PANTHER" id="PTHR30273">
    <property type="entry name" value="PERIPLASMIC SIGNAL SENSOR AND SIGMA FACTOR ACTIVATOR FECR-RELATED"/>
    <property type="match status" value="1"/>
</dbReference>
<comment type="caution">
    <text evidence="3">The sequence shown here is derived from an EMBL/GenBank/DDBJ whole genome shotgun (WGS) entry which is preliminary data.</text>
</comment>
<gene>
    <name evidence="3" type="ORF">DIT97_13180</name>
</gene>
<proteinExistence type="predicted"/>
<dbReference type="Pfam" id="PF04773">
    <property type="entry name" value="FecR"/>
    <property type="match status" value="1"/>
</dbReference>
<dbReference type="Gene3D" id="2.60.120.1440">
    <property type="match status" value="1"/>
</dbReference>
<feature type="transmembrane region" description="Helical" evidence="1">
    <location>
        <begin position="81"/>
        <end position="100"/>
    </location>
</feature>
<name>A0A3D3R5T7_9PLAN</name>
<protein>
    <recommendedName>
        <fullName evidence="2">FecR protein domain-containing protein</fullName>
    </recommendedName>
</protein>
<keyword evidence="1" id="KW-0472">Membrane</keyword>
<dbReference type="AlphaFoldDB" id="A0A3D3R5T7"/>
<dbReference type="InterPro" id="IPR012373">
    <property type="entry name" value="Ferrdict_sens_TM"/>
</dbReference>
<sequence>MIQSDDRDLLEAYLASDLEVDEVKALEYRICTEEDLARLLIEISCEEKVIREWVEVQKSRVWIHKLVGETPDRKKSLLRRYFSIALMLVVAVTLGYVLGLPHSISERVTSSRSENETSLIYNAATFKEITGGELKSLDVLCKVDEHLQTRREYNLNQGILRLKMNSGVDVLVAGPARFHLLNSNELYLSQGTMTADVPQRAIGFEIQSPRMNVVDLGTRFGFFVDETGGAEVHVFQGAVSCQETETTATPRLPQLLLTGQSSKLEPGGNLVESQTESDSLFGACLCYQSRIKQLSGNLKLLSNLPESVAVTKLTSNDNMFVFQERQSFILPVDINCNAPVPGKERDASGKASQSQFEAGVIKKGTRVDVYYVHHDAFHPGDPHFSKTQTRIQLEGQLQFQNRILGILQTDMLLQQTDQILGHPEVEYLGNGKKKNLRTAEDEVSLLPDMRTLSLNWVLSRNQGHQNMNAMRVLVAVDE</sequence>
<dbReference type="InterPro" id="IPR006860">
    <property type="entry name" value="FecR"/>
</dbReference>
<keyword evidence="1" id="KW-0812">Transmembrane</keyword>
<dbReference type="GO" id="GO:0016989">
    <property type="term" value="F:sigma factor antagonist activity"/>
    <property type="evidence" value="ECO:0007669"/>
    <property type="project" value="TreeGrafter"/>
</dbReference>
<dbReference type="Proteomes" id="UP000263642">
    <property type="component" value="Unassembled WGS sequence"/>
</dbReference>